<evidence type="ECO:0000313" key="1">
    <source>
        <dbReference type="EMBL" id="KAA6328400.1"/>
    </source>
</evidence>
<reference evidence="1" key="1">
    <citation type="submission" date="2019-03" db="EMBL/GenBank/DDBJ databases">
        <title>Single cell metagenomics reveals metabolic interactions within the superorganism composed of flagellate Streblomastix strix and complex community of Bacteroidetes bacteria on its surface.</title>
        <authorList>
            <person name="Treitli S.C."/>
            <person name="Kolisko M."/>
            <person name="Husnik F."/>
            <person name="Keeling P."/>
            <person name="Hampl V."/>
        </authorList>
    </citation>
    <scope>NUCLEOTIDE SEQUENCE</scope>
    <source>
        <strain evidence="1">STM</strain>
    </source>
</reference>
<sequence>MYRNIQIYCLYLLFLSICESDGFCLNKFKQTYKHLCFLCIGGVKVKVYTHNIYIINVNKFFLLCC</sequence>
<name>A0A5J4R5M3_9ZZZZ</name>
<gene>
    <name evidence="1" type="ORF">EZS27_022702</name>
</gene>
<organism evidence="1">
    <name type="scientific">termite gut metagenome</name>
    <dbReference type="NCBI Taxonomy" id="433724"/>
    <lineage>
        <taxon>unclassified sequences</taxon>
        <taxon>metagenomes</taxon>
        <taxon>organismal metagenomes</taxon>
    </lineage>
</organism>
<protein>
    <submittedName>
        <fullName evidence="1">Uncharacterized protein</fullName>
    </submittedName>
</protein>
<dbReference type="AlphaFoldDB" id="A0A5J4R5M3"/>
<dbReference type="EMBL" id="SNRY01001826">
    <property type="protein sequence ID" value="KAA6328400.1"/>
    <property type="molecule type" value="Genomic_DNA"/>
</dbReference>
<comment type="caution">
    <text evidence="1">The sequence shown here is derived from an EMBL/GenBank/DDBJ whole genome shotgun (WGS) entry which is preliminary data.</text>
</comment>
<accession>A0A5J4R5M3</accession>
<proteinExistence type="predicted"/>